<evidence type="ECO:0000256" key="1">
    <source>
        <dbReference type="PROSITE-ProRule" id="PRU00221"/>
    </source>
</evidence>
<evidence type="ECO:0000313" key="4">
    <source>
        <dbReference type="Proteomes" id="UP001445335"/>
    </source>
</evidence>
<feature type="region of interest" description="Disordered" evidence="2">
    <location>
        <begin position="217"/>
        <end position="262"/>
    </location>
</feature>
<evidence type="ECO:0000256" key="2">
    <source>
        <dbReference type="SAM" id="MobiDB-lite"/>
    </source>
</evidence>
<dbReference type="PANTHER" id="PTHR45296">
    <property type="entry name" value="TRANSDUCIN/WD40 REPEAT-LIKE SUPERFAMILY PROTEIN"/>
    <property type="match status" value="1"/>
</dbReference>
<sequence>MSAGATQPAVRRLAGHRGPILCCKLREDGHTALSGDEKGAVCLFDLRVERATHSLTVLTLDLRQAGGGGAPAVRRYEANSDEVNSVAVHTRGTYVAAGDDAGVVQVLDLRTHEPYKVLRGGHANICAAVAFRPHRPWELLSGGLDGALVRWDFSTGRPRRSWQMVDDAGPDGTQVFNPPLVHALAAGPAGAPRAIGRLVAVARGDGAIGVYDADAPAEGAVPRGQDANRRSRATAGSGHGEAAADRHALDGSAAAQPEQDAGGAAASGRLALLGAELGGHRRAASCVCFLADGTGRRLK</sequence>
<gene>
    <name evidence="3" type="ORF">WJX81_005669</name>
</gene>
<keyword evidence="4" id="KW-1185">Reference proteome</keyword>
<dbReference type="AlphaFoldDB" id="A0AAW1SCD6"/>
<dbReference type="PANTHER" id="PTHR45296:SF1">
    <property type="entry name" value="TRANSDUCIN_WD40 REPEAT-LIKE SUPERFAMILY PROTEIN"/>
    <property type="match status" value="1"/>
</dbReference>
<keyword evidence="1" id="KW-0853">WD repeat</keyword>
<dbReference type="InterPro" id="IPR001680">
    <property type="entry name" value="WD40_rpt"/>
</dbReference>
<dbReference type="PROSITE" id="PS50082">
    <property type="entry name" value="WD_REPEATS_2"/>
    <property type="match status" value="1"/>
</dbReference>
<dbReference type="Gene3D" id="2.130.10.10">
    <property type="entry name" value="YVTN repeat-like/Quinoprotein amine dehydrogenase"/>
    <property type="match status" value="2"/>
</dbReference>
<name>A0AAW1SCD6_9CHLO</name>
<dbReference type="Pfam" id="PF00400">
    <property type="entry name" value="WD40"/>
    <property type="match status" value="3"/>
</dbReference>
<dbReference type="InterPro" id="IPR036322">
    <property type="entry name" value="WD40_repeat_dom_sf"/>
</dbReference>
<evidence type="ECO:0000313" key="3">
    <source>
        <dbReference type="EMBL" id="KAK9844140.1"/>
    </source>
</evidence>
<proteinExistence type="predicted"/>
<comment type="caution">
    <text evidence="3">The sequence shown here is derived from an EMBL/GenBank/DDBJ whole genome shotgun (WGS) entry which is preliminary data.</text>
</comment>
<protein>
    <submittedName>
        <fullName evidence="3">Uncharacterized protein</fullName>
    </submittedName>
</protein>
<organism evidence="3 4">
    <name type="scientific">Elliptochloris bilobata</name>
    <dbReference type="NCBI Taxonomy" id="381761"/>
    <lineage>
        <taxon>Eukaryota</taxon>
        <taxon>Viridiplantae</taxon>
        <taxon>Chlorophyta</taxon>
        <taxon>core chlorophytes</taxon>
        <taxon>Trebouxiophyceae</taxon>
        <taxon>Trebouxiophyceae incertae sedis</taxon>
        <taxon>Elliptochloris clade</taxon>
        <taxon>Elliptochloris</taxon>
    </lineage>
</organism>
<dbReference type="Proteomes" id="UP001445335">
    <property type="component" value="Unassembled WGS sequence"/>
</dbReference>
<dbReference type="EMBL" id="JALJOU010000004">
    <property type="protein sequence ID" value="KAK9844140.1"/>
    <property type="molecule type" value="Genomic_DNA"/>
</dbReference>
<dbReference type="SUPFAM" id="SSF50978">
    <property type="entry name" value="WD40 repeat-like"/>
    <property type="match status" value="1"/>
</dbReference>
<dbReference type="SMART" id="SM00320">
    <property type="entry name" value="WD40"/>
    <property type="match status" value="3"/>
</dbReference>
<reference evidence="3 4" key="1">
    <citation type="journal article" date="2024" name="Nat. Commun.">
        <title>Phylogenomics reveals the evolutionary origins of lichenization in chlorophyte algae.</title>
        <authorList>
            <person name="Puginier C."/>
            <person name="Libourel C."/>
            <person name="Otte J."/>
            <person name="Skaloud P."/>
            <person name="Haon M."/>
            <person name="Grisel S."/>
            <person name="Petersen M."/>
            <person name="Berrin J.G."/>
            <person name="Delaux P.M."/>
            <person name="Dal Grande F."/>
            <person name="Keller J."/>
        </authorList>
    </citation>
    <scope>NUCLEOTIDE SEQUENCE [LARGE SCALE GENOMIC DNA]</scope>
    <source>
        <strain evidence="3 4">SAG 245.80</strain>
    </source>
</reference>
<feature type="repeat" description="WD" evidence="1">
    <location>
        <begin position="119"/>
        <end position="161"/>
    </location>
</feature>
<accession>A0AAW1SCD6</accession>
<dbReference type="InterPro" id="IPR015943">
    <property type="entry name" value="WD40/YVTN_repeat-like_dom_sf"/>
</dbReference>